<evidence type="ECO:0000256" key="1">
    <source>
        <dbReference type="SAM" id="SignalP"/>
    </source>
</evidence>
<feature type="domain" description="DUF2202" evidence="2">
    <location>
        <begin position="51"/>
        <end position="207"/>
    </location>
</feature>
<dbReference type="InterPro" id="IPR009078">
    <property type="entry name" value="Ferritin-like_SF"/>
</dbReference>
<dbReference type="Pfam" id="PF09968">
    <property type="entry name" value="DUF2202"/>
    <property type="match status" value="1"/>
</dbReference>
<name>A0A6N9NKI1_9FLAO</name>
<accession>A0A6N9NKI1</accession>
<feature type="chain" id="PRO_5027079545" evidence="1">
    <location>
        <begin position="27"/>
        <end position="214"/>
    </location>
</feature>
<evidence type="ECO:0000259" key="2">
    <source>
        <dbReference type="Pfam" id="PF09968"/>
    </source>
</evidence>
<comment type="caution">
    <text evidence="3">The sequence shown here is derived from an EMBL/GenBank/DDBJ whole genome shotgun (WGS) entry which is preliminary data.</text>
</comment>
<dbReference type="SUPFAM" id="SSF47240">
    <property type="entry name" value="Ferritin-like"/>
    <property type="match status" value="1"/>
</dbReference>
<keyword evidence="1" id="KW-0732">Signal</keyword>
<dbReference type="PROSITE" id="PS51257">
    <property type="entry name" value="PROKAR_LIPOPROTEIN"/>
    <property type="match status" value="1"/>
</dbReference>
<dbReference type="CDD" id="cd01048">
    <property type="entry name" value="Ferritin_like_AB2"/>
    <property type="match status" value="1"/>
</dbReference>
<dbReference type="RefSeq" id="WP_160634165.1">
    <property type="nucleotide sequence ID" value="NZ_WWNE01000014.1"/>
</dbReference>
<organism evidence="3 4">
    <name type="scientific">Acidiluteibacter ferrifornacis</name>
    <dbReference type="NCBI Taxonomy" id="2692424"/>
    <lineage>
        <taxon>Bacteria</taxon>
        <taxon>Pseudomonadati</taxon>
        <taxon>Bacteroidota</taxon>
        <taxon>Flavobacteriia</taxon>
        <taxon>Flavobacteriales</taxon>
        <taxon>Cryomorphaceae</taxon>
        <taxon>Acidiluteibacter</taxon>
    </lineage>
</organism>
<dbReference type="InterPro" id="IPR019243">
    <property type="entry name" value="DUF2202"/>
</dbReference>
<feature type="signal peptide" evidence="1">
    <location>
        <begin position="1"/>
        <end position="26"/>
    </location>
</feature>
<evidence type="ECO:0000313" key="3">
    <source>
        <dbReference type="EMBL" id="NBG67208.1"/>
    </source>
</evidence>
<dbReference type="InterPro" id="IPR012347">
    <property type="entry name" value="Ferritin-like"/>
</dbReference>
<keyword evidence="4" id="KW-1185">Reference proteome</keyword>
<reference evidence="3 4" key="1">
    <citation type="submission" date="2019-12" db="EMBL/GenBank/DDBJ databases">
        <authorList>
            <person name="Zhao J."/>
        </authorList>
    </citation>
    <scope>NUCLEOTIDE SEQUENCE [LARGE SCALE GENOMIC DNA]</scope>
    <source>
        <strain evidence="3 4">S-15</strain>
    </source>
</reference>
<dbReference type="Proteomes" id="UP000470771">
    <property type="component" value="Unassembled WGS sequence"/>
</dbReference>
<evidence type="ECO:0000313" key="4">
    <source>
        <dbReference type="Proteomes" id="UP000470771"/>
    </source>
</evidence>
<gene>
    <name evidence="3" type="ORF">GQN54_13845</name>
</gene>
<protein>
    <submittedName>
        <fullName evidence="3">DUF2202 domain-containing protein</fullName>
    </submittedName>
</protein>
<dbReference type="AlphaFoldDB" id="A0A6N9NKI1"/>
<proteinExistence type="predicted"/>
<sequence length="214" mass="24275">MKKSNFKTLGWFAVLLFGAAIFTGCSDDDENTDQIITQNPITGEQINDQDKAALQFMLEEEKLARDTYFYLDSVWSINQFSNIKYSEQDHMNAVEGLLKSYDIPYKIEPMGVFQDTLLQSLYNQFVTDGVQNKINALTIGATIEELDILDLRNFISKTNNQNLIAVFANLECGSKNHLRAFIKRLHKEGGSYTPQYLSQSEYDIIINGSNAPCN</sequence>
<dbReference type="EMBL" id="WWNE01000014">
    <property type="protein sequence ID" value="NBG67208.1"/>
    <property type="molecule type" value="Genomic_DNA"/>
</dbReference>
<dbReference type="Gene3D" id="1.20.1260.10">
    <property type="match status" value="1"/>
</dbReference>